<keyword evidence="2" id="KW-1185">Reference proteome</keyword>
<dbReference type="OrthoDB" id="9778896at2"/>
<evidence type="ECO:0000313" key="1">
    <source>
        <dbReference type="EMBL" id="AYL96709.1"/>
    </source>
</evidence>
<organism evidence="1 2">
    <name type="scientific">Mucilaginibacter celer</name>
    <dbReference type="NCBI Taxonomy" id="2305508"/>
    <lineage>
        <taxon>Bacteria</taxon>
        <taxon>Pseudomonadati</taxon>
        <taxon>Bacteroidota</taxon>
        <taxon>Sphingobacteriia</taxon>
        <taxon>Sphingobacteriales</taxon>
        <taxon>Sphingobacteriaceae</taxon>
        <taxon>Mucilaginibacter</taxon>
    </lineage>
</organism>
<dbReference type="KEGG" id="muh:HYN43_015995"/>
<proteinExistence type="predicted"/>
<dbReference type="PANTHER" id="PTHR34309:SF1">
    <property type="entry name" value="PROTEIN GLCG"/>
    <property type="match status" value="1"/>
</dbReference>
<dbReference type="RefSeq" id="WP_119410303.1">
    <property type="nucleotide sequence ID" value="NZ_CP032869.1"/>
</dbReference>
<dbReference type="EMBL" id="CP032869">
    <property type="protein sequence ID" value="AYL96709.1"/>
    <property type="molecule type" value="Genomic_DNA"/>
</dbReference>
<dbReference type="PANTHER" id="PTHR34309">
    <property type="entry name" value="SLR1406 PROTEIN"/>
    <property type="match status" value="1"/>
</dbReference>
<sequence length="131" mass="13959">MEITSVQALTIMQRAIAKATEIAMPVNIVIMDTSGYIKLFQRMDNAYLAAIDIAIKKAKTAMLFRANTETVGETYFAPEARAYGMIDTNGGLIGFQGGMPVRDGDTIVAYIGISGGSPAQDFEIASAANTL</sequence>
<dbReference type="Proteomes" id="UP000270046">
    <property type="component" value="Chromosome"/>
</dbReference>
<dbReference type="Gene3D" id="3.30.450.150">
    <property type="entry name" value="Haem-degrading domain"/>
    <property type="match status" value="1"/>
</dbReference>
<dbReference type="InterPro" id="IPR038084">
    <property type="entry name" value="PduO/GlcC-like_sf"/>
</dbReference>
<dbReference type="InterPro" id="IPR052517">
    <property type="entry name" value="GlcG_carb_metab_protein"/>
</dbReference>
<dbReference type="SUPFAM" id="SSF143744">
    <property type="entry name" value="GlcG-like"/>
    <property type="match status" value="1"/>
</dbReference>
<dbReference type="AlphaFoldDB" id="A0A494VQN4"/>
<gene>
    <name evidence="1" type="ORF">HYN43_015995</name>
</gene>
<evidence type="ECO:0000313" key="2">
    <source>
        <dbReference type="Proteomes" id="UP000270046"/>
    </source>
</evidence>
<dbReference type="InterPro" id="IPR005624">
    <property type="entry name" value="PduO/GlcC-like"/>
</dbReference>
<name>A0A494VQN4_9SPHI</name>
<reference evidence="1 2" key="1">
    <citation type="submission" date="2018-10" db="EMBL/GenBank/DDBJ databases">
        <title>Genome sequencing of Mucilaginibacter sp. HYN0043.</title>
        <authorList>
            <person name="Kim M."/>
            <person name="Yi H."/>
        </authorList>
    </citation>
    <scope>NUCLEOTIDE SEQUENCE [LARGE SCALE GENOMIC DNA]</scope>
    <source>
        <strain evidence="1 2">HYN0043</strain>
    </source>
</reference>
<dbReference type="Pfam" id="PF03928">
    <property type="entry name" value="HbpS-like"/>
    <property type="match status" value="1"/>
</dbReference>
<accession>A0A494VQN4</accession>
<protein>
    <submittedName>
        <fullName evidence="1">Heme-binding protein</fullName>
    </submittedName>
</protein>